<feature type="non-terminal residue" evidence="1">
    <location>
        <position position="1"/>
    </location>
</feature>
<sequence>LLFLANIEAYSLKEYTIHLSTTQQSCPLTTIEYMNEKDKPIESSGYFILLVL</sequence>
<name>A0A822FNF7_9BILA</name>
<organism evidence="1 2">
    <name type="scientific">Rotaria socialis</name>
    <dbReference type="NCBI Taxonomy" id="392032"/>
    <lineage>
        <taxon>Eukaryota</taxon>
        <taxon>Metazoa</taxon>
        <taxon>Spiralia</taxon>
        <taxon>Gnathifera</taxon>
        <taxon>Rotifera</taxon>
        <taxon>Eurotatoria</taxon>
        <taxon>Bdelloidea</taxon>
        <taxon>Philodinida</taxon>
        <taxon>Philodinidae</taxon>
        <taxon>Rotaria</taxon>
    </lineage>
</organism>
<dbReference type="Proteomes" id="UP000663848">
    <property type="component" value="Unassembled WGS sequence"/>
</dbReference>
<accession>A0A822FNF7</accession>
<proteinExistence type="predicted"/>
<protein>
    <submittedName>
        <fullName evidence="1">Uncharacterized protein</fullName>
    </submittedName>
</protein>
<comment type="caution">
    <text evidence="1">The sequence shown here is derived from an EMBL/GenBank/DDBJ whole genome shotgun (WGS) entry which is preliminary data.</text>
</comment>
<dbReference type="AlphaFoldDB" id="A0A822FNF7"/>
<evidence type="ECO:0000313" key="2">
    <source>
        <dbReference type="Proteomes" id="UP000663848"/>
    </source>
</evidence>
<gene>
    <name evidence="1" type="ORF">QYT958_LOCUS46391</name>
</gene>
<dbReference type="EMBL" id="CAJOBR010082205">
    <property type="protein sequence ID" value="CAF5125841.1"/>
    <property type="molecule type" value="Genomic_DNA"/>
</dbReference>
<evidence type="ECO:0000313" key="1">
    <source>
        <dbReference type="EMBL" id="CAF5125841.1"/>
    </source>
</evidence>
<reference evidence="1" key="1">
    <citation type="submission" date="2021-02" db="EMBL/GenBank/DDBJ databases">
        <authorList>
            <person name="Nowell W R."/>
        </authorList>
    </citation>
    <scope>NUCLEOTIDE SEQUENCE</scope>
</reference>